<evidence type="ECO:0000256" key="6">
    <source>
        <dbReference type="ARBA" id="ARBA00023163"/>
    </source>
</evidence>
<sequence>MRFLGNIEAKVDAKGRSFLPAVFRKVLQASGEESLVMRMDPHQKCIVLYPESVWDAEMDTMESRLERWNRAEQQIYRQFVSMAELVTLDGNGRFLVPKRYLQMAGIGQQVRFIGVRNTIEMWNLEELESQFIEPKAFSELFGKMMSEDNTSTSE</sequence>
<feature type="domain" description="SpoVT-AbrB" evidence="8">
    <location>
        <begin position="6"/>
        <end position="53"/>
    </location>
</feature>
<organism evidence="9 10">
    <name type="scientific">Prevotella koreensis</name>
    <dbReference type="NCBI Taxonomy" id="2490854"/>
    <lineage>
        <taxon>Bacteria</taxon>
        <taxon>Pseudomonadati</taxon>
        <taxon>Bacteroidota</taxon>
        <taxon>Bacteroidia</taxon>
        <taxon>Bacteroidales</taxon>
        <taxon>Prevotellaceae</taxon>
        <taxon>Prevotella</taxon>
    </lineage>
</organism>
<evidence type="ECO:0000256" key="4">
    <source>
        <dbReference type="ARBA" id="ARBA00023015"/>
    </source>
</evidence>
<dbReference type="Pfam" id="PF02381">
    <property type="entry name" value="MraZ"/>
    <property type="match status" value="2"/>
</dbReference>
<evidence type="ECO:0000259" key="8">
    <source>
        <dbReference type="PROSITE" id="PS51740"/>
    </source>
</evidence>
<dbReference type="HAMAP" id="MF_01008">
    <property type="entry name" value="MraZ"/>
    <property type="match status" value="1"/>
</dbReference>
<dbReference type="InterPro" id="IPR020603">
    <property type="entry name" value="MraZ_dom"/>
</dbReference>
<dbReference type="GO" id="GO:2000143">
    <property type="term" value="P:negative regulation of DNA-templated transcription initiation"/>
    <property type="evidence" value="ECO:0007669"/>
    <property type="project" value="TreeGrafter"/>
</dbReference>
<feature type="domain" description="SpoVT-AbrB" evidence="8">
    <location>
        <begin position="83"/>
        <end position="126"/>
    </location>
</feature>
<evidence type="ECO:0000256" key="5">
    <source>
        <dbReference type="ARBA" id="ARBA00023125"/>
    </source>
</evidence>
<dbReference type="CDD" id="cd16320">
    <property type="entry name" value="MraZ_N"/>
    <property type="match status" value="1"/>
</dbReference>
<dbReference type="Gene3D" id="3.40.1550.20">
    <property type="entry name" value="Transcriptional regulator MraZ domain"/>
    <property type="match status" value="1"/>
</dbReference>
<evidence type="ECO:0000256" key="2">
    <source>
        <dbReference type="ARBA" id="ARBA00022490"/>
    </source>
</evidence>
<evidence type="ECO:0000313" key="10">
    <source>
        <dbReference type="Proteomes" id="UP000278983"/>
    </source>
</evidence>
<comment type="similarity">
    <text evidence="7">Belongs to the MraZ family.</text>
</comment>
<dbReference type="RefSeq" id="WP_126678855.1">
    <property type="nucleotide sequence ID" value="NZ_CAUTIM010000001.1"/>
</dbReference>
<protein>
    <recommendedName>
        <fullName evidence="1 7">Transcriptional regulator MraZ</fullName>
    </recommendedName>
</protein>
<comment type="subcellular location">
    <subcellularLocation>
        <location evidence="7">Cytoplasm</location>
        <location evidence="7">Nucleoid</location>
    </subcellularLocation>
</comment>
<evidence type="ECO:0000256" key="3">
    <source>
        <dbReference type="ARBA" id="ARBA00022737"/>
    </source>
</evidence>
<dbReference type="EMBL" id="RYYU01000001">
    <property type="protein sequence ID" value="RUL59749.1"/>
    <property type="molecule type" value="Genomic_DNA"/>
</dbReference>
<comment type="subunit">
    <text evidence="7">Forms oligomers.</text>
</comment>
<keyword evidence="4 7" id="KW-0805">Transcription regulation</keyword>
<dbReference type="InterPro" id="IPR035644">
    <property type="entry name" value="MraZ_C"/>
</dbReference>
<dbReference type="SUPFAM" id="SSF89447">
    <property type="entry name" value="AbrB/MazE/MraZ-like"/>
    <property type="match status" value="1"/>
</dbReference>
<dbReference type="InterPro" id="IPR035642">
    <property type="entry name" value="MraZ_N"/>
</dbReference>
<evidence type="ECO:0000256" key="1">
    <source>
        <dbReference type="ARBA" id="ARBA00013860"/>
    </source>
</evidence>
<gene>
    <name evidence="7" type="primary">mraZ</name>
    <name evidence="9" type="ORF">EHV08_08260</name>
</gene>
<dbReference type="InterPro" id="IPR037914">
    <property type="entry name" value="SpoVT-AbrB_sf"/>
</dbReference>
<dbReference type="GO" id="GO:0000976">
    <property type="term" value="F:transcription cis-regulatory region binding"/>
    <property type="evidence" value="ECO:0007669"/>
    <property type="project" value="TreeGrafter"/>
</dbReference>
<evidence type="ECO:0000313" key="9">
    <source>
        <dbReference type="EMBL" id="RUL59749.1"/>
    </source>
</evidence>
<dbReference type="GO" id="GO:0005737">
    <property type="term" value="C:cytoplasm"/>
    <property type="evidence" value="ECO:0007669"/>
    <property type="project" value="UniProtKB-UniRule"/>
</dbReference>
<dbReference type="AlphaFoldDB" id="A0A432LLN3"/>
<dbReference type="InterPro" id="IPR007159">
    <property type="entry name" value="SpoVT-AbrB_dom"/>
</dbReference>
<dbReference type="PANTHER" id="PTHR34701">
    <property type="entry name" value="TRANSCRIPTIONAL REGULATOR MRAZ"/>
    <property type="match status" value="1"/>
</dbReference>
<keyword evidence="2 7" id="KW-0963">Cytoplasm</keyword>
<dbReference type="Proteomes" id="UP000278983">
    <property type="component" value="Unassembled WGS sequence"/>
</dbReference>
<dbReference type="PROSITE" id="PS51740">
    <property type="entry name" value="SPOVT_ABRB"/>
    <property type="match status" value="2"/>
</dbReference>
<keyword evidence="3" id="KW-0677">Repeat</keyword>
<dbReference type="OrthoDB" id="9807753at2"/>
<accession>A0A432LLN3</accession>
<dbReference type="GO" id="GO:0003700">
    <property type="term" value="F:DNA-binding transcription factor activity"/>
    <property type="evidence" value="ECO:0007669"/>
    <property type="project" value="UniProtKB-UniRule"/>
</dbReference>
<comment type="caution">
    <text evidence="9">The sequence shown here is derived from an EMBL/GenBank/DDBJ whole genome shotgun (WGS) entry which is preliminary data.</text>
</comment>
<proteinExistence type="inferred from homology"/>
<dbReference type="GO" id="GO:0009295">
    <property type="term" value="C:nucleoid"/>
    <property type="evidence" value="ECO:0007669"/>
    <property type="project" value="UniProtKB-SubCell"/>
</dbReference>
<keyword evidence="10" id="KW-1185">Reference proteome</keyword>
<evidence type="ECO:0000256" key="7">
    <source>
        <dbReference type="HAMAP-Rule" id="MF_01008"/>
    </source>
</evidence>
<keyword evidence="6 7" id="KW-0804">Transcription</keyword>
<dbReference type="PANTHER" id="PTHR34701:SF1">
    <property type="entry name" value="TRANSCRIPTIONAL REGULATOR MRAZ"/>
    <property type="match status" value="1"/>
</dbReference>
<name>A0A432LLN3_9BACT</name>
<keyword evidence="5 7" id="KW-0238">DNA-binding</keyword>
<dbReference type="InterPro" id="IPR038619">
    <property type="entry name" value="MraZ_sf"/>
</dbReference>
<dbReference type="CDD" id="cd16321">
    <property type="entry name" value="MraZ_C"/>
    <property type="match status" value="1"/>
</dbReference>
<reference evidence="9 10" key="1">
    <citation type="submission" date="2018-12" db="EMBL/GenBank/DDBJ databases">
        <title>Genome sequencing of Prevotella sp. KCOM 3155 (= JS262).</title>
        <authorList>
            <person name="Kook J.-K."/>
            <person name="Park S.-N."/>
            <person name="Lim Y.K."/>
        </authorList>
    </citation>
    <scope>NUCLEOTIDE SEQUENCE [LARGE SCALE GENOMIC DNA]</scope>
    <source>
        <strain evidence="9 10">KCOM 3155</strain>
    </source>
</reference>
<dbReference type="InterPro" id="IPR003444">
    <property type="entry name" value="MraZ"/>
</dbReference>